<protein>
    <submittedName>
        <fullName evidence="1">Uncharacterized protein</fullName>
    </submittedName>
</protein>
<dbReference type="EMBL" id="NCVQ01000006">
    <property type="protein sequence ID" value="PWZ23882.1"/>
    <property type="molecule type" value="Genomic_DNA"/>
</dbReference>
<accession>A0A3L6ES32</accession>
<proteinExistence type="predicted"/>
<reference evidence="1 2" key="1">
    <citation type="journal article" date="2018" name="Nat. Genet.">
        <title>Extensive intraspecific gene order and gene structural variations between Mo17 and other maize genomes.</title>
        <authorList>
            <person name="Sun S."/>
            <person name="Zhou Y."/>
            <person name="Chen J."/>
            <person name="Shi J."/>
            <person name="Zhao H."/>
            <person name="Zhao H."/>
            <person name="Song W."/>
            <person name="Zhang M."/>
            <person name="Cui Y."/>
            <person name="Dong X."/>
            <person name="Liu H."/>
            <person name="Ma X."/>
            <person name="Jiao Y."/>
            <person name="Wang B."/>
            <person name="Wei X."/>
            <person name="Stein J.C."/>
            <person name="Glaubitz J.C."/>
            <person name="Lu F."/>
            <person name="Yu G."/>
            <person name="Liang C."/>
            <person name="Fengler K."/>
            <person name="Li B."/>
            <person name="Rafalski A."/>
            <person name="Schnable P.S."/>
            <person name="Ware D.H."/>
            <person name="Buckler E.S."/>
            <person name="Lai J."/>
        </authorList>
    </citation>
    <scope>NUCLEOTIDE SEQUENCE [LARGE SCALE GENOMIC DNA]</scope>
    <source>
        <strain evidence="2">cv. Missouri 17</strain>
        <tissue evidence="1">Seedling</tissue>
    </source>
</reference>
<dbReference type="Proteomes" id="UP000251960">
    <property type="component" value="Chromosome 5"/>
</dbReference>
<evidence type="ECO:0000313" key="1">
    <source>
        <dbReference type="EMBL" id="PWZ23882.1"/>
    </source>
</evidence>
<evidence type="ECO:0000313" key="2">
    <source>
        <dbReference type="Proteomes" id="UP000251960"/>
    </source>
</evidence>
<comment type="caution">
    <text evidence="1">The sequence shown here is derived from an EMBL/GenBank/DDBJ whole genome shotgun (WGS) entry which is preliminary data.</text>
</comment>
<dbReference type="AlphaFoldDB" id="A0A3L6ES32"/>
<name>A0A3L6ES32_MAIZE</name>
<organism evidence="1 2">
    <name type="scientific">Zea mays</name>
    <name type="common">Maize</name>
    <dbReference type="NCBI Taxonomy" id="4577"/>
    <lineage>
        <taxon>Eukaryota</taxon>
        <taxon>Viridiplantae</taxon>
        <taxon>Streptophyta</taxon>
        <taxon>Embryophyta</taxon>
        <taxon>Tracheophyta</taxon>
        <taxon>Spermatophyta</taxon>
        <taxon>Magnoliopsida</taxon>
        <taxon>Liliopsida</taxon>
        <taxon>Poales</taxon>
        <taxon>Poaceae</taxon>
        <taxon>PACMAD clade</taxon>
        <taxon>Panicoideae</taxon>
        <taxon>Andropogonodae</taxon>
        <taxon>Andropogoneae</taxon>
        <taxon>Tripsacinae</taxon>
        <taxon>Zea</taxon>
    </lineage>
</organism>
<sequence>MPSIAPPSSSVAALTRQPVQFFKGCSVSKETKGPVRSFFTANSKSTKVKSAGLKVASSFKNDGGYPAGGVSWKDDTLLPKSTTIRGQDHPVADPVLPMDSMITPEILSANVERVIDMFADDDTDTELDLDSPTDRGFHVADPVLPMDSMLFLVRNIYM</sequence>
<gene>
    <name evidence="1" type="ORF">Zm00014a_017625</name>
</gene>